<feature type="transmembrane region" description="Helical" evidence="1">
    <location>
        <begin position="43"/>
        <end position="61"/>
    </location>
</feature>
<dbReference type="AlphaFoldDB" id="A0A5C8HNS0"/>
<feature type="domain" description="LysM" evidence="2">
    <location>
        <begin position="80"/>
        <end position="129"/>
    </location>
</feature>
<keyword evidence="4" id="KW-1185">Reference proteome</keyword>
<keyword evidence="1" id="KW-0472">Membrane</keyword>
<dbReference type="Pfam" id="PF01476">
    <property type="entry name" value="LysM"/>
    <property type="match status" value="1"/>
</dbReference>
<dbReference type="SMART" id="SM00257">
    <property type="entry name" value="LysM"/>
    <property type="match status" value="1"/>
</dbReference>
<protein>
    <submittedName>
        <fullName evidence="3">LysM peptidoglycan-binding domain-containing protein</fullName>
    </submittedName>
</protein>
<proteinExistence type="predicted"/>
<dbReference type="Proteomes" id="UP000321196">
    <property type="component" value="Unassembled WGS sequence"/>
</dbReference>
<dbReference type="RefSeq" id="WP_147825803.1">
    <property type="nucleotide sequence ID" value="NZ_BAAARG010000002.1"/>
</dbReference>
<keyword evidence="1" id="KW-0812">Transmembrane</keyword>
<keyword evidence="1" id="KW-1133">Transmembrane helix</keyword>
<comment type="caution">
    <text evidence="3">The sequence shown here is derived from an EMBL/GenBank/DDBJ whole genome shotgun (WGS) entry which is preliminary data.</text>
</comment>
<sequence length="135" mass="13712">MSTISINANGGPVRVVQASVAGAISNRTIMATRLRITERGRRVLAALVALPIVVAVVIAVLSGGTALASLDEGGAPVTFETINVMPGDTLWSLAGEIAPAADPRDVIDAIVSLNALPSSAIVPGQTLSIPAEYTK</sequence>
<name>A0A5C8HNS0_9MICO</name>
<organism evidence="3 4">
    <name type="scientific">Microbacterium mitrae</name>
    <dbReference type="NCBI Taxonomy" id="664640"/>
    <lineage>
        <taxon>Bacteria</taxon>
        <taxon>Bacillati</taxon>
        <taxon>Actinomycetota</taxon>
        <taxon>Actinomycetes</taxon>
        <taxon>Micrococcales</taxon>
        <taxon>Microbacteriaceae</taxon>
        <taxon>Microbacterium</taxon>
    </lineage>
</organism>
<reference evidence="3 4" key="1">
    <citation type="submission" date="2019-08" db="EMBL/GenBank/DDBJ databases">
        <authorList>
            <person name="Dong K."/>
        </authorList>
    </citation>
    <scope>NUCLEOTIDE SEQUENCE [LARGE SCALE GENOMIC DNA]</scope>
    <source>
        <strain evidence="3 4">M4-8</strain>
    </source>
</reference>
<dbReference type="InterPro" id="IPR036779">
    <property type="entry name" value="LysM_dom_sf"/>
</dbReference>
<dbReference type="CDD" id="cd00118">
    <property type="entry name" value="LysM"/>
    <property type="match status" value="1"/>
</dbReference>
<accession>A0A5C8HNS0</accession>
<dbReference type="OrthoDB" id="5084290at2"/>
<evidence type="ECO:0000259" key="2">
    <source>
        <dbReference type="PROSITE" id="PS51782"/>
    </source>
</evidence>
<evidence type="ECO:0000256" key="1">
    <source>
        <dbReference type="SAM" id="Phobius"/>
    </source>
</evidence>
<dbReference type="Gene3D" id="3.10.350.10">
    <property type="entry name" value="LysM domain"/>
    <property type="match status" value="1"/>
</dbReference>
<evidence type="ECO:0000313" key="3">
    <source>
        <dbReference type="EMBL" id="TXK04669.1"/>
    </source>
</evidence>
<gene>
    <name evidence="3" type="ORF">FVP60_08345</name>
</gene>
<evidence type="ECO:0000313" key="4">
    <source>
        <dbReference type="Proteomes" id="UP000321196"/>
    </source>
</evidence>
<dbReference type="PROSITE" id="PS51782">
    <property type="entry name" value="LYSM"/>
    <property type="match status" value="1"/>
</dbReference>
<dbReference type="EMBL" id="VRSW01000002">
    <property type="protein sequence ID" value="TXK04669.1"/>
    <property type="molecule type" value="Genomic_DNA"/>
</dbReference>
<dbReference type="InterPro" id="IPR018392">
    <property type="entry name" value="LysM"/>
</dbReference>